<dbReference type="InterPro" id="IPR007460">
    <property type="entry name" value="BrnT_toxin"/>
</dbReference>
<protein>
    <recommendedName>
        <fullName evidence="3">BrnT family toxin</fullName>
    </recommendedName>
</protein>
<organism evidence="1 2">
    <name type="scientific">Agrobacterium tomkonis CFBP 6623</name>
    <dbReference type="NCBI Taxonomy" id="1183432"/>
    <lineage>
        <taxon>Bacteria</taxon>
        <taxon>Pseudomonadati</taxon>
        <taxon>Pseudomonadota</taxon>
        <taxon>Alphaproteobacteria</taxon>
        <taxon>Hyphomicrobiales</taxon>
        <taxon>Rhizobiaceae</taxon>
        <taxon>Rhizobium/Agrobacterium group</taxon>
        <taxon>Agrobacterium</taxon>
        <taxon>Agrobacterium tumefaciens complex</taxon>
    </lineage>
</organism>
<dbReference type="Pfam" id="PF04365">
    <property type="entry name" value="BrnT_toxin"/>
    <property type="match status" value="1"/>
</dbReference>
<dbReference type="InterPro" id="IPR038573">
    <property type="entry name" value="BrnT_sf"/>
</dbReference>
<dbReference type="Proteomes" id="UP000191988">
    <property type="component" value="Unassembled WGS sequence"/>
</dbReference>
<reference evidence="2" key="1">
    <citation type="submission" date="2016-01" db="EMBL/GenBank/DDBJ databases">
        <authorList>
            <person name="Regsiter A."/>
            <person name="william w."/>
        </authorList>
    </citation>
    <scope>NUCLEOTIDE SEQUENCE [LARGE SCALE GENOMIC DNA]</scope>
    <source>
        <strain evidence="2">CFBP 6623</strain>
    </source>
</reference>
<evidence type="ECO:0008006" key="3">
    <source>
        <dbReference type="Google" id="ProtNLM"/>
    </source>
</evidence>
<proteinExistence type="predicted"/>
<evidence type="ECO:0000313" key="2">
    <source>
        <dbReference type="Proteomes" id="UP000191988"/>
    </source>
</evidence>
<dbReference type="RefSeq" id="WP_080841934.1">
    <property type="nucleotide sequence ID" value="NZ_LT009723.1"/>
</dbReference>
<sequence length="97" mass="11223">MVFEFDPVKSAGNKDKHGIDFVDAQALWHDKYGLTVTANGIGEERLALIALLGEKLWLAVHTLRGGRIRIISVRRARELERHHYEDHKRRRIRQGGR</sequence>
<keyword evidence="2" id="KW-1185">Reference proteome</keyword>
<accession>A0A1S7NPV4</accession>
<evidence type="ECO:0000313" key="1">
    <source>
        <dbReference type="EMBL" id="CUX10119.1"/>
    </source>
</evidence>
<name>A0A1S7NPV4_9HYPH</name>
<dbReference type="Gene3D" id="3.10.450.530">
    <property type="entry name" value="Ribonuclease toxin, BrnT, of type II toxin-antitoxin system"/>
    <property type="match status" value="1"/>
</dbReference>
<dbReference type="STRING" id="1183432.AGR3A_Cc150042"/>
<gene>
    <name evidence="1" type="ORF">AGR3A_Cc150042</name>
</gene>
<dbReference type="AlphaFoldDB" id="A0A1S7NPV4"/>
<dbReference type="EMBL" id="FBWK01000007">
    <property type="protein sequence ID" value="CUX10119.1"/>
    <property type="molecule type" value="Genomic_DNA"/>
</dbReference>